<keyword evidence="1" id="KW-0812">Transmembrane</keyword>
<name>A0ABV2JBJ5_9FIRM</name>
<evidence type="ECO:0000256" key="1">
    <source>
        <dbReference type="SAM" id="Phobius"/>
    </source>
</evidence>
<comment type="caution">
    <text evidence="2">The sequence shown here is derived from an EMBL/GenBank/DDBJ whole genome shotgun (WGS) entry which is preliminary data.</text>
</comment>
<accession>A0ABV2JBJ5</accession>
<keyword evidence="1" id="KW-1133">Transmembrane helix</keyword>
<gene>
    <name evidence="2" type="ORF">ABID14_001803</name>
</gene>
<proteinExistence type="predicted"/>
<evidence type="ECO:0000313" key="3">
    <source>
        <dbReference type="Proteomes" id="UP001549162"/>
    </source>
</evidence>
<keyword evidence="1" id="KW-0472">Membrane</keyword>
<reference evidence="2 3" key="1">
    <citation type="submission" date="2024-06" db="EMBL/GenBank/DDBJ databases">
        <title>Genomic Encyclopedia of Type Strains, Phase IV (KMG-IV): sequencing the most valuable type-strain genomes for metagenomic binning, comparative biology and taxonomic classification.</title>
        <authorList>
            <person name="Goeker M."/>
        </authorList>
    </citation>
    <scope>NUCLEOTIDE SEQUENCE [LARGE SCALE GENOMIC DNA]</scope>
    <source>
        <strain evidence="2 3">DSM 21460</strain>
    </source>
</reference>
<sequence length="63" mass="7352">MKSFNRYFASAMILLVLAIIFIIVAINHPELSFPWDNKFTYLLYALYFIITVFLFALGVKKNS</sequence>
<dbReference type="EMBL" id="JBEPMA010000017">
    <property type="protein sequence ID" value="MET3618165.1"/>
    <property type="molecule type" value="Genomic_DNA"/>
</dbReference>
<dbReference type="Proteomes" id="UP001549162">
    <property type="component" value="Unassembled WGS sequence"/>
</dbReference>
<evidence type="ECO:0000313" key="2">
    <source>
        <dbReference type="EMBL" id="MET3618165.1"/>
    </source>
</evidence>
<feature type="transmembrane region" description="Helical" evidence="1">
    <location>
        <begin position="39"/>
        <end position="59"/>
    </location>
</feature>
<keyword evidence="3" id="KW-1185">Reference proteome</keyword>
<organism evidence="2 3">
    <name type="scientific">Peptoniphilus olsenii</name>
    <dbReference type="NCBI Taxonomy" id="411570"/>
    <lineage>
        <taxon>Bacteria</taxon>
        <taxon>Bacillati</taxon>
        <taxon>Bacillota</taxon>
        <taxon>Tissierellia</taxon>
        <taxon>Tissierellales</taxon>
        <taxon>Peptoniphilaceae</taxon>
        <taxon>Peptoniphilus</taxon>
    </lineage>
</organism>
<protein>
    <submittedName>
        <fullName evidence="2">Peptidoglycan/LPS O-acetylase OafA/YrhL</fullName>
    </submittedName>
</protein>
<dbReference type="RefSeq" id="WP_354369253.1">
    <property type="nucleotide sequence ID" value="NZ_JBEPMA010000017.1"/>
</dbReference>
<feature type="transmembrane region" description="Helical" evidence="1">
    <location>
        <begin position="7"/>
        <end position="27"/>
    </location>
</feature>